<comment type="subcellular location">
    <subcellularLocation>
        <location evidence="3">Cytoplasm</location>
    </subcellularLocation>
    <subcellularLocation>
        <location evidence="2">Dynein axonemal particle</location>
    </subcellularLocation>
</comment>
<feature type="region of interest" description="Disordered" evidence="4">
    <location>
        <begin position="690"/>
        <end position="767"/>
    </location>
</feature>
<gene>
    <name evidence="7" type="ORF">Fcan01_05256</name>
</gene>
<evidence type="ECO:0000256" key="1">
    <source>
        <dbReference type="ARBA" id="ARBA00022490"/>
    </source>
</evidence>
<comment type="similarity">
    <text evidence="3">Belongs to the PIH1 family. Kintoun subfamily.</text>
</comment>
<dbReference type="OrthoDB" id="546764at2759"/>
<evidence type="ECO:0000259" key="5">
    <source>
        <dbReference type="Pfam" id="PF08190"/>
    </source>
</evidence>
<dbReference type="HAMAP" id="MF_03069">
    <property type="entry name" value="Kintoun"/>
    <property type="match status" value="1"/>
</dbReference>
<dbReference type="GO" id="GO:0060285">
    <property type="term" value="P:cilium-dependent cell motility"/>
    <property type="evidence" value="ECO:0007669"/>
    <property type="project" value="UniProtKB-UniRule"/>
</dbReference>
<dbReference type="InterPro" id="IPR050734">
    <property type="entry name" value="PIH1/Kintoun_subfamily"/>
</dbReference>
<protein>
    <recommendedName>
        <fullName evidence="3">Protein kintoun</fullName>
    </recommendedName>
    <alternativeName>
        <fullName evidence="3">Dynein assembly factor 2, axonemal homolog</fullName>
    </alternativeName>
</protein>
<feature type="compositionally biased region" description="Basic residues" evidence="4">
    <location>
        <begin position="699"/>
        <end position="715"/>
    </location>
</feature>
<dbReference type="AlphaFoldDB" id="A0A226ETB7"/>
<reference evidence="7 8" key="1">
    <citation type="submission" date="2015-12" db="EMBL/GenBank/DDBJ databases">
        <title>The genome of Folsomia candida.</title>
        <authorList>
            <person name="Faddeeva A."/>
            <person name="Derks M.F."/>
            <person name="Anvar Y."/>
            <person name="Smit S."/>
            <person name="Van Straalen N."/>
            <person name="Roelofs D."/>
        </authorList>
    </citation>
    <scope>NUCLEOTIDE SEQUENCE [LARGE SCALE GENOMIC DNA]</scope>
    <source>
        <strain evidence="7 8">VU population</strain>
        <tissue evidence="7">Whole body</tissue>
    </source>
</reference>
<dbReference type="GO" id="GO:0120293">
    <property type="term" value="C:dynein axonemal particle"/>
    <property type="evidence" value="ECO:0007669"/>
    <property type="project" value="UniProtKB-SubCell"/>
</dbReference>
<evidence type="ECO:0000313" key="8">
    <source>
        <dbReference type="Proteomes" id="UP000198287"/>
    </source>
</evidence>
<sequence length="767" mass="87005">MFAVVHFTSSDDDSVQLVPSSWLDKTRTQCRWPSGPKANQIAASLIKSCSLPQDNWPYLPCSFKKSFFDYQTGRRTEKKIAEDSNLSSSDPDVGAGRLRKRSRIGLDNVSAFPFEDYLQFLKSLVRSKTLMLEQKFISKIMSGGQEGASTNFETLPTFYPPNDTNAKEDFELTQREFEQIKDALKQEEFRKLLVEYVEEVQDPENQKTYQSEVRQLERQNGNEIHFLNPVPAYVLKTSVDGNKKGFINICANPLIRKATSQKGTNPLEGGDGFVWSIPYAQSPPREDIDKAGAFCFVYDVIFHPFSLRMAEQNLQFRKKIEQISMDGVESSFKVTLDRNNVKKPKLQYKGIPRATVIKYKIGEAPPSVVDPAAIQDEIPPQPLGTNVTQTGTSCKKFTCAKNYKKGDTEMRKKFDSTFKPMSKIDKMLNLDPVVGSGLPEEWTVPRYSYKYRSHVDLQDCAQDNQRSGKSSKPIPDEIIITIDLPLLSDSSTLDADVLDDGWNFELKSTRKANYELKLRLPFQVFPESAKAKFEKDKRKLHVTMKTVQIQKPLEAIMRQLSDDIDVFESDGASEDFHEGHTRRLVEEIKAKVSEADVGYESTESNENIPTVINGNIVVKSILKGSSNNIRCRSKSESWIDHMDHLQKEDFALSLESLSESNELLTLSESSGSPNENKSVRFSDRIQQKIYRSNSSILGQRKKNQRKNKNKRKNRERHNSEGSASSFDEDHEPFHHQQSSSSRSADAGGELSCGFKKNKKPCKSMSLE</sequence>
<dbReference type="Pfam" id="PF18201">
    <property type="entry name" value="PIH1_CS"/>
    <property type="match status" value="1"/>
</dbReference>
<evidence type="ECO:0000259" key="6">
    <source>
        <dbReference type="Pfam" id="PF18201"/>
    </source>
</evidence>
<dbReference type="InterPro" id="IPR034727">
    <property type="entry name" value="Kintoun"/>
</dbReference>
<comment type="function">
    <text evidence="3">Required for cytoplasmic pre-assembly of axonemal dyneins, thereby playing a central role in motility in cilia and flagella. Involved in pre-assembly of dynein arm complexes in the cytoplasm before intraflagellar transport loads them for the ciliary compartment.</text>
</comment>
<accession>A0A226ETB7</accession>
<dbReference type="EMBL" id="LNIX01000002">
    <property type="protein sequence ID" value="OXA60855.1"/>
    <property type="molecule type" value="Genomic_DNA"/>
</dbReference>
<dbReference type="OMA" id="STWANNE"/>
<evidence type="ECO:0000256" key="2">
    <source>
        <dbReference type="ARBA" id="ARBA00024190"/>
    </source>
</evidence>
<dbReference type="InterPro" id="IPR041442">
    <property type="entry name" value="PIH1D1/2/3_CS-like"/>
</dbReference>
<dbReference type="PANTHER" id="PTHR22997:SF3">
    <property type="entry name" value="PROTEIN KINTOUN"/>
    <property type="match status" value="1"/>
</dbReference>
<dbReference type="GO" id="GO:0070286">
    <property type="term" value="P:axonemal dynein complex assembly"/>
    <property type="evidence" value="ECO:0007669"/>
    <property type="project" value="UniProtKB-UniRule"/>
</dbReference>
<dbReference type="STRING" id="158441.A0A226ETB7"/>
<dbReference type="PANTHER" id="PTHR22997">
    <property type="entry name" value="PIH1 DOMAIN-CONTAINING PROTEIN 1"/>
    <property type="match status" value="1"/>
</dbReference>
<dbReference type="Proteomes" id="UP000198287">
    <property type="component" value="Unassembled WGS sequence"/>
</dbReference>
<name>A0A226ETB7_FOLCA</name>
<evidence type="ECO:0000313" key="7">
    <source>
        <dbReference type="EMBL" id="OXA60855.1"/>
    </source>
</evidence>
<feature type="domain" description="PIH1D1/2/3 CS-like" evidence="6">
    <location>
        <begin position="443"/>
        <end position="545"/>
    </location>
</feature>
<comment type="caution">
    <text evidence="7">The sequence shown here is derived from an EMBL/GenBank/DDBJ whole genome shotgun (WGS) entry which is preliminary data.</text>
</comment>
<proteinExistence type="inferred from homology"/>
<evidence type="ECO:0000256" key="4">
    <source>
        <dbReference type="SAM" id="MobiDB-lite"/>
    </source>
</evidence>
<keyword evidence="1 3" id="KW-0963">Cytoplasm</keyword>
<keyword evidence="8" id="KW-1185">Reference proteome</keyword>
<dbReference type="InterPro" id="IPR012981">
    <property type="entry name" value="PIH1_N"/>
</dbReference>
<dbReference type="Pfam" id="PF08190">
    <property type="entry name" value="PIH1"/>
    <property type="match status" value="1"/>
</dbReference>
<feature type="domain" description="PIH1 N-terminal" evidence="5">
    <location>
        <begin position="200"/>
        <end position="360"/>
    </location>
</feature>
<evidence type="ECO:0000256" key="3">
    <source>
        <dbReference type="HAMAP-Rule" id="MF_03069"/>
    </source>
</evidence>
<organism evidence="7 8">
    <name type="scientific">Folsomia candida</name>
    <name type="common">Springtail</name>
    <dbReference type="NCBI Taxonomy" id="158441"/>
    <lineage>
        <taxon>Eukaryota</taxon>
        <taxon>Metazoa</taxon>
        <taxon>Ecdysozoa</taxon>
        <taxon>Arthropoda</taxon>
        <taxon>Hexapoda</taxon>
        <taxon>Collembola</taxon>
        <taxon>Entomobryomorpha</taxon>
        <taxon>Isotomoidea</taxon>
        <taxon>Isotomidae</taxon>
        <taxon>Proisotominae</taxon>
        <taxon>Folsomia</taxon>
    </lineage>
</organism>